<proteinExistence type="predicted"/>
<evidence type="ECO:0000313" key="2">
    <source>
        <dbReference type="Proteomes" id="UP000063434"/>
    </source>
</evidence>
<organism evidence="1 2">
    <name type="scientific">Pseudomonas fluorescens</name>
    <dbReference type="NCBI Taxonomy" id="294"/>
    <lineage>
        <taxon>Bacteria</taxon>
        <taxon>Pseudomonadati</taxon>
        <taxon>Pseudomonadota</taxon>
        <taxon>Gammaproteobacteria</taxon>
        <taxon>Pseudomonadales</taxon>
        <taxon>Pseudomonadaceae</taxon>
        <taxon>Pseudomonas</taxon>
    </lineage>
</organism>
<gene>
    <name evidence="1" type="ORF">PFL603g_04694</name>
</gene>
<dbReference type="Proteomes" id="UP000063434">
    <property type="component" value="Unassembled WGS sequence"/>
</dbReference>
<dbReference type="AlphaFoldDB" id="A0A109KMT6"/>
<name>A0A109KMT6_PSEFL</name>
<evidence type="ECO:0000313" key="1">
    <source>
        <dbReference type="EMBL" id="KWV72153.1"/>
    </source>
</evidence>
<protein>
    <submittedName>
        <fullName evidence="1">Uncharacterized protein</fullName>
    </submittedName>
</protein>
<accession>A0A109KMT6</accession>
<dbReference type="EMBL" id="LCYC01000058">
    <property type="protein sequence ID" value="KWV72153.1"/>
    <property type="molecule type" value="Genomic_DNA"/>
</dbReference>
<dbReference type="InterPro" id="IPR058601">
    <property type="entry name" value="Phage_phiTE_015-like"/>
</dbReference>
<dbReference type="Pfam" id="PF26207">
    <property type="entry name" value="Phage_phiTE_015"/>
    <property type="match status" value="1"/>
</dbReference>
<dbReference type="PATRIC" id="fig|294.195.peg.5019"/>
<sequence>MMKADVNRAQFEERYPVPSGMSWESKVGLAGDYIVLCVDCCSADRAARYCARWESWQASRETLRVSNPFPVVMGDPDALWAREVAEKSLREQGLKVVES</sequence>
<comment type="caution">
    <text evidence="1">The sequence shown here is derived from an EMBL/GenBank/DDBJ whole genome shotgun (WGS) entry which is preliminary data.</text>
</comment>
<reference evidence="1 2" key="1">
    <citation type="submission" date="2015-05" db="EMBL/GenBank/DDBJ databases">
        <title>A genomic and transcriptomic approach to investigate the blue pigment phenotype in Pseudomonas fluorescens.</title>
        <authorList>
            <person name="Andreani N.A."/>
            <person name="Cardazzo B."/>
        </authorList>
    </citation>
    <scope>NUCLEOTIDE SEQUENCE [LARGE SCALE GENOMIC DNA]</scope>
    <source>
        <strain evidence="1 2">Ps_40</strain>
    </source>
</reference>